<dbReference type="PANTHER" id="PTHR22904">
    <property type="entry name" value="TPR REPEAT CONTAINING PROTEIN"/>
    <property type="match status" value="1"/>
</dbReference>
<dbReference type="OrthoDB" id="2423701at2759"/>
<dbReference type="FunFam" id="1.10.260.100:FF:000002">
    <property type="entry name" value="Stress-induced-phosphoprotein 1 (Hsp70/Hsp90-organizing)"/>
    <property type="match status" value="1"/>
</dbReference>
<evidence type="ECO:0000313" key="8">
    <source>
        <dbReference type="EMBL" id="KAF5397833.1"/>
    </source>
</evidence>
<dbReference type="Gene3D" id="1.25.40.10">
    <property type="entry name" value="Tetratricopeptide repeat domain"/>
    <property type="match status" value="2"/>
</dbReference>
<evidence type="ECO:0000256" key="2">
    <source>
        <dbReference type="ARBA" id="ARBA00022490"/>
    </source>
</evidence>
<dbReference type="PANTHER" id="PTHR22904:SF523">
    <property type="entry name" value="STRESS-INDUCED-PHOSPHOPROTEIN 1"/>
    <property type="match status" value="1"/>
</dbReference>
<evidence type="ECO:0000256" key="4">
    <source>
        <dbReference type="ARBA" id="ARBA00022803"/>
    </source>
</evidence>
<evidence type="ECO:0000259" key="7">
    <source>
        <dbReference type="SMART" id="SM00727"/>
    </source>
</evidence>
<accession>A0A8J4SHA6</accession>
<dbReference type="Pfam" id="PF13414">
    <property type="entry name" value="TPR_11"/>
    <property type="match status" value="1"/>
</dbReference>
<comment type="caution">
    <text evidence="8">The sequence shown here is derived from an EMBL/GenBank/DDBJ whole genome shotgun (WGS) entry which is preliminary data.</text>
</comment>
<feature type="repeat" description="TPR" evidence="6">
    <location>
        <begin position="6"/>
        <end position="39"/>
    </location>
</feature>
<dbReference type="Gene3D" id="1.10.260.100">
    <property type="match status" value="1"/>
</dbReference>
<gene>
    <name evidence="8" type="ORF">PHET_09140</name>
</gene>
<sequence length="340" mass="38649">MSNAAALSEKDLGNAAYKSKNFELALKHYDKAIELEPTCITYYTNKAAVYFEMGDFDKCIELCEHGVEVGRENRAEYKLVAKAYARAAHCYEKKNDLENAKKYYDKSLSECRQPDVEKKVREINNKLKEQERLAYINPELAEEAKTKGNECFQQGNYPEALKHYSEAIKRNPEDAKLYSNRAACYTKLMEFPLALRDCNSCIEIDPGFIKGYLRKGAACVAMKDLNQARKAYRWADEAAIVIRNRELQLSDLTRKALEMDPDCAEAKQGLMQTFTDDDDPEAARKRAMNDPEVAAILSDPAMRLILTQMEDPSALRDHLNNPEIASKLMKLIDAGLISLR</sequence>
<protein>
    <recommendedName>
        <fullName evidence="5">Stress-induced-phosphoprotein 1</fullName>
    </recommendedName>
</protein>
<keyword evidence="4 6" id="KW-0802">TPR repeat</keyword>
<feature type="repeat" description="TPR" evidence="6">
    <location>
        <begin position="141"/>
        <end position="174"/>
    </location>
</feature>
<evidence type="ECO:0000313" key="9">
    <source>
        <dbReference type="Proteomes" id="UP000748531"/>
    </source>
</evidence>
<dbReference type="InterPro" id="IPR019734">
    <property type="entry name" value="TPR_rpt"/>
</dbReference>
<dbReference type="InterPro" id="IPR041243">
    <property type="entry name" value="STI1/HOP_DP"/>
</dbReference>
<organism evidence="8 9">
    <name type="scientific">Paragonimus heterotremus</name>
    <dbReference type="NCBI Taxonomy" id="100268"/>
    <lineage>
        <taxon>Eukaryota</taxon>
        <taxon>Metazoa</taxon>
        <taxon>Spiralia</taxon>
        <taxon>Lophotrochozoa</taxon>
        <taxon>Platyhelminthes</taxon>
        <taxon>Trematoda</taxon>
        <taxon>Digenea</taxon>
        <taxon>Plagiorchiida</taxon>
        <taxon>Troglotremata</taxon>
        <taxon>Troglotrematidae</taxon>
        <taxon>Paragonimus</taxon>
    </lineage>
</organism>
<dbReference type="SMART" id="SM00727">
    <property type="entry name" value="STI1"/>
    <property type="match status" value="1"/>
</dbReference>
<feature type="domain" description="STI1" evidence="7">
    <location>
        <begin position="290"/>
        <end position="328"/>
    </location>
</feature>
<dbReference type="InterPro" id="IPR011990">
    <property type="entry name" value="TPR-like_helical_dom_sf"/>
</dbReference>
<dbReference type="Proteomes" id="UP000748531">
    <property type="component" value="Unassembled WGS sequence"/>
</dbReference>
<dbReference type="GO" id="GO:0051879">
    <property type="term" value="F:Hsp90 protein binding"/>
    <property type="evidence" value="ECO:0007669"/>
    <property type="project" value="TreeGrafter"/>
</dbReference>
<dbReference type="PROSITE" id="PS50005">
    <property type="entry name" value="TPR"/>
    <property type="match status" value="2"/>
</dbReference>
<comment type="subcellular location">
    <subcellularLocation>
        <location evidence="1">Cytoplasm</location>
    </subcellularLocation>
</comment>
<evidence type="ECO:0000256" key="5">
    <source>
        <dbReference type="ARBA" id="ARBA00026193"/>
    </source>
</evidence>
<dbReference type="GO" id="GO:0005737">
    <property type="term" value="C:cytoplasm"/>
    <property type="evidence" value="ECO:0007669"/>
    <property type="project" value="UniProtKB-SubCell"/>
</dbReference>
<dbReference type="Pfam" id="PF00515">
    <property type="entry name" value="TPR_1"/>
    <property type="match status" value="1"/>
</dbReference>
<keyword evidence="2" id="KW-0963">Cytoplasm</keyword>
<keyword evidence="9" id="KW-1185">Reference proteome</keyword>
<dbReference type="FunFam" id="1.25.40.10:FF:000027">
    <property type="entry name" value="stress-induced-phosphoprotein 1 isoform X1"/>
    <property type="match status" value="1"/>
</dbReference>
<keyword evidence="3" id="KW-0677">Repeat</keyword>
<proteinExistence type="predicted"/>
<evidence type="ECO:0000256" key="6">
    <source>
        <dbReference type="PROSITE-ProRule" id="PRU00339"/>
    </source>
</evidence>
<dbReference type="InterPro" id="IPR006636">
    <property type="entry name" value="STI1_HS-bd"/>
</dbReference>
<dbReference type="Pfam" id="PF17830">
    <property type="entry name" value="STI1-HOP_DP"/>
    <property type="match status" value="1"/>
</dbReference>
<evidence type="ECO:0000256" key="3">
    <source>
        <dbReference type="ARBA" id="ARBA00022737"/>
    </source>
</evidence>
<dbReference type="FunFam" id="1.25.40.10:FF:000010">
    <property type="entry name" value="Stress-induced phosphoprotein 1"/>
    <property type="match status" value="1"/>
</dbReference>
<dbReference type="SUPFAM" id="SSF48452">
    <property type="entry name" value="TPR-like"/>
    <property type="match status" value="2"/>
</dbReference>
<dbReference type="EMBL" id="LUCH01005722">
    <property type="protein sequence ID" value="KAF5397833.1"/>
    <property type="molecule type" value="Genomic_DNA"/>
</dbReference>
<dbReference type="SMART" id="SM00028">
    <property type="entry name" value="TPR"/>
    <property type="match status" value="6"/>
</dbReference>
<dbReference type="AlphaFoldDB" id="A0A8J4SHA6"/>
<name>A0A8J4SHA6_9TREM</name>
<evidence type="ECO:0000256" key="1">
    <source>
        <dbReference type="ARBA" id="ARBA00004496"/>
    </source>
</evidence>
<dbReference type="Pfam" id="PF13424">
    <property type="entry name" value="TPR_12"/>
    <property type="match status" value="1"/>
</dbReference>
<reference evidence="8" key="1">
    <citation type="submission" date="2019-05" db="EMBL/GenBank/DDBJ databases">
        <title>Annotation for the trematode Paragonimus heterotremus.</title>
        <authorList>
            <person name="Choi Y.-J."/>
        </authorList>
    </citation>
    <scope>NUCLEOTIDE SEQUENCE</scope>
    <source>
        <strain evidence="8">LC</strain>
    </source>
</reference>